<dbReference type="EMBL" id="CP036455">
    <property type="protein sequence ID" value="QBI52504.1"/>
    <property type="molecule type" value="Genomic_DNA"/>
</dbReference>
<dbReference type="SUPFAM" id="SSF56300">
    <property type="entry name" value="Metallo-dependent phosphatases"/>
    <property type="match status" value="1"/>
</dbReference>
<dbReference type="InterPro" id="IPR032093">
    <property type="entry name" value="PhoD_N"/>
</dbReference>
<dbReference type="InterPro" id="IPR029052">
    <property type="entry name" value="Metallo-depent_PP-like"/>
</dbReference>
<dbReference type="InterPro" id="IPR038607">
    <property type="entry name" value="PhoD-like_sf"/>
</dbReference>
<evidence type="ECO:0000256" key="1">
    <source>
        <dbReference type="SAM" id="MobiDB-lite"/>
    </source>
</evidence>
<organism evidence="4 5">
    <name type="scientific">Streptomonospora litoralis</name>
    <dbReference type="NCBI Taxonomy" id="2498135"/>
    <lineage>
        <taxon>Bacteria</taxon>
        <taxon>Bacillati</taxon>
        <taxon>Actinomycetota</taxon>
        <taxon>Actinomycetes</taxon>
        <taxon>Streptosporangiales</taxon>
        <taxon>Nocardiopsidaceae</taxon>
        <taxon>Streptomonospora</taxon>
    </lineage>
</organism>
<dbReference type="KEGG" id="strr:EKD16_03465"/>
<dbReference type="RefSeq" id="WP_131097046.1">
    <property type="nucleotide sequence ID" value="NZ_CP036455.1"/>
</dbReference>
<feature type="domain" description="Phospholipase D N-terminal" evidence="3">
    <location>
        <begin position="72"/>
        <end position="160"/>
    </location>
</feature>
<dbReference type="Gene3D" id="3.60.21.70">
    <property type="entry name" value="PhoD-like phosphatase"/>
    <property type="match status" value="1"/>
</dbReference>
<evidence type="ECO:0000313" key="4">
    <source>
        <dbReference type="EMBL" id="QBI52504.1"/>
    </source>
</evidence>
<dbReference type="PROSITE" id="PS51318">
    <property type="entry name" value="TAT"/>
    <property type="match status" value="1"/>
</dbReference>
<dbReference type="Gene3D" id="2.60.40.380">
    <property type="entry name" value="Purple acid phosphatase-like, N-terminal"/>
    <property type="match status" value="1"/>
</dbReference>
<gene>
    <name evidence="4" type="primary">phoD1</name>
    <name evidence="4" type="ORF">EKD16_03465</name>
</gene>
<dbReference type="InterPro" id="IPR018946">
    <property type="entry name" value="PhoD-like_MPP"/>
</dbReference>
<feature type="compositionally biased region" description="Low complexity" evidence="1">
    <location>
        <begin position="1"/>
        <end position="23"/>
    </location>
</feature>
<proteinExistence type="predicted"/>
<dbReference type="PANTHER" id="PTHR43606">
    <property type="entry name" value="PHOSPHATASE, PUTATIVE (AFU_ORTHOLOGUE AFUA_6G08710)-RELATED"/>
    <property type="match status" value="1"/>
</dbReference>
<dbReference type="AlphaFoldDB" id="A0A4P6Q1C6"/>
<dbReference type="Proteomes" id="UP000292235">
    <property type="component" value="Chromosome"/>
</dbReference>
<evidence type="ECO:0000259" key="2">
    <source>
        <dbReference type="Pfam" id="PF09423"/>
    </source>
</evidence>
<dbReference type="InterPro" id="IPR052900">
    <property type="entry name" value="Phospholipid_Metab_Enz"/>
</dbReference>
<reference evidence="4 5" key="1">
    <citation type="submission" date="2019-02" db="EMBL/GenBank/DDBJ databases">
        <authorList>
            <person name="Khodamoradi S."/>
            <person name="Hahnke R.L."/>
            <person name="Kaempfer P."/>
            <person name="Schumann P."/>
            <person name="Rohde M."/>
            <person name="Steinert M."/>
            <person name="Luzhetskyy A."/>
            <person name="Wink J."/>
            <person name="Ruckert C."/>
        </authorList>
    </citation>
    <scope>NUCLEOTIDE SEQUENCE [LARGE SCALE GENOMIC DNA]</scope>
    <source>
        <strain evidence="4 5">M2</strain>
    </source>
</reference>
<name>A0A4P6Q1C6_9ACTN</name>
<accession>A0A4P6Q1C6</accession>
<dbReference type="OrthoDB" id="3497025at2"/>
<evidence type="ECO:0000259" key="3">
    <source>
        <dbReference type="Pfam" id="PF16655"/>
    </source>
</evidence>
<sequence>MPAFPDPAESPASPAEPPEGSVPLAAPAGAAQTPPRRSVLRYGAAGLGAAAVGALPAAPALAHGRNRPSLTHGLQFGDPRRDGAVVWTRADRPARMVVEVSNRPDFKHARTLHGPWLTPAHDGTGRLRIHGLEPGRQAYVRVRAESGRASSEVLEGSFRTPGGDDPIRFVWAGDVAGQGWGVNPEIGGGMPIFTAMADREPDFFLHSGDACYADGPLQERVELPDGRVWRNLVTEAKSKVAETLDEFRGQYAYNLQADALRGFAARVPQIVQWDDHEVTNNWYPGEVLEDDRYRVRRVDVLARRAHRAFHEWQPIVRREAVDGRIFRKIGYGPDLDVFVIDMRHYRDANSEGTDRFENVLGWRQAAWLMRELAQSRATWKVVASDMPIGLVVPDGDVIEGVANGADGRPRGRESELAWVLHGLHRRGVRDVVWLTADVHYTAAHHYSPERAAAPEFTPFWEFVSGPLHAGAFGPNELDPTFGPEAAFVHAPPRANISPLEGFQHFGEVEIDPASKDLTVTLRDGQGDALWAKTLTPERRG</sequence>
<dbReference type="Pfam" id="PF16655">
    <property type="entry name" value="PhoD_N"/>
    <property type="match status" value="1"/>
</dbReference>
<dbReference type="GO" id="GO:0004035">
    <property type="term" value="F:alkaline phosphatase activity"/>
    <property type="evidence" value="ECO:0007669"/>
    <property type="project" value="UniProtKB-EC"/>
</dbReference>
<feature type="domain" description="PhoD-like phosphatase metallophosphatase" evidence="2">
    <location>
        <begin position="170"/>
        <end position="520"/>
    </location>
</feature>
<dbReference type="EC" id="3.1.3.1" evidence="4"/>
<keyword evidence="5" id="KW-1185">Reference proteome</keyword>
<dbReference type="PANTHER" id="PTHR43606:SF1">
    <property type="entry name" value="PHOD-LIKE PHOSPHATASE METALLOPHOSPHATASE DOMAIN-CONTAINING PROTEIN"/>
    <property type="match status" value="1"/>
</dbReference>
<evidence type="ECO:0000313" key="5">
    <source>
        <dbReference type="Proteomes" id="UP000292235"/>
    </source>
</evidence>
<feature type="region of interest" description="Disordered" evidence="1">
    <location>
        <begin position="1"/>
        <end position="34"/>
    </location>
</feature>
<dbReference type="InterPro" id="IPR006311">
    <property type="entry name" value="TAT_signal"/>
</dbReference>
<protein>
    <submittedName>
        <fullName evidence="4">Alkaline phosphatase D</fullName>
        <ecNumber evidence="4">3.1.3.1</ecNumber>
    </submittedName>
</protein>
<keyword evidence="4" id="KW-0378">Hydrolase</keyword>
<dbReference type="Pfam" id="PF09423">
    <property type="entry name" value="PhoD"/>
    <property type="match status" value="1"/>
</dbReference>